<evidence type="ECO:0000256" key="1">
    <source>
        <dbReference type="SAM" id="SignalP"/>
    </source>
</evidence>
<feature type="chain" id="PRO_5025437914" evidence="1">
    <location>
        <begin position="17"/>
        <end position="362"/>
    </location>
</feature>
<proteinExistence type="predicted"/>
<protein>
    <submittedName>
        <fullName evidence="2">Uncharacterized protein</fullName>
    </submittedName>
</protein>
<keyword evidence="1" id="KW-0732">Signal</keyword>
<evidence type="ECO:0000313" key="2">
    <source>
        <dbReference type="EMBL" id="KAF1933176.1"/>
    </source>
</evidence>
<dbReference type="RefSeq" id="XP_033453424.1">
    <property type="nucleotide sequence ID" value="XM_033590737.1"/>
</dbReference>
<keyword evidence="3" id="KW-1185">Reference proteome</keyword>
<feature type="signal peptide" evidence="1">
    <location>
        <begin position="1"/>
        <end position="16"/>
    </location>
</feature>
<evidence type="ECO:0000313" key="3">
    <source>
        <dbReference type="Proteomes" id="UP000800082"/>
    </source>
</evidence>
<dbReference type="OrthoDB" id="5337308at2759"/>
<dbReference type="AlphaFoldDB" id="A0A6A5S3Y3"/>
<dbReference type="GeneID" id="54348405"/>
<gene>
    <name evidence="2" type="ORF">M421DRAFT_415538</name>
</gene>
<dbReference type="Proteomes" id="UP000800082">
    <property type="component" value="Unassembled WGS sequence"/>
</dbReference>
<organism evidence="2 3">
    <name type="scientific">Didymella exigua CBS 183.55</name>
    <dbReference type="NCBI Taxonomy" id="1150837"/>
    <lineage>
        <taxon>Eukaryota</taxon>
        <taxon>Fungi</taxon>
        <taxon>Dikarya</taxon>
        <taxon>Ascomycota</taxon>
        <taxon>Pezizomycotina</taxon>
        <taxon>Dothideomycetes</taxon>
        <taxon>Pleosporomycetidae</taxon>
        <taxon>Pleosporales</taxon>
        <taxon>Pleosporineae</taxon>
        <taxon>Didymellaceae</taxon>
        <taxon>Didymella</taxon>
    </lineage>
</organism>
<dbReference type="EMBL" id="ML978957">
    <property type="protein sequence ID" value="KAF1933176.1"/>
    <property type="molecule type" value="Genomic_DNA"/>
</dbReference>
<sequence length="362" mass="39415">MRVFLVSLLALATTSASPAGGYIADSDDSGGVPVNVIIPSFFDRVTKGTLLRRWDGSPAMGAEFQKAKNKGCTLWAQMHTDDAPAGNFFDPQRDSAQSDYLELSDLVDWGYFTKKTGINKPKCDMGNGKDGYGLEAVLRAKGISAEKMDWNCVKITHGEPNSKALPIDLQSYNAPGGKTLRSTGAIYQFAMNEKDGVLVLAKRYSPAHQANYRIPPVPADQLPALRSSSDIAWLAWKPLHDKGIKLNHIVTWSIANGGSSRLIAAALDAVADETQTSLDTDLKPYPWKEFDVERLSGSLILGSPNGLGIGYILVQHKPELGNRRTKKIEVFLADTAASNLREPSVWWELEDAPANVNIPMEG</sequence>
<accession>A0A6A5S3Y3</accession>
<name>A0A6A5S3Y3_9PLEO</name>
<reference evidence="2" key="1">
    <citation type="journal article" date="2020" name="Stud. Mycol.">
        <title>101 Dothideomycetes genomes: a test case for predicting lifestyles and emergence of pathogens.</title>
        <authorList>
            <person name="Haridas S."/>
            <person name="Albert R."/>
            <person name="Binder M."/>
            <person name="Bloem J."/>
            <person name="Labutti K."/>
            <person name="Salamov A."/>
            <person name="Andreopoulos B."/>
            <person name="Baker S."/>
            <person name="Barry K."/>
            <person name="Bills G."/>
            <person name="Bluhm B."/>
            <person name="Cannon C."/>
            <person name="Castanera R."/>
            <person name="Culley D."/>
            <person name="Daum C."/>
            <person name="Ezra D."/>
            <person name="Gonzalez J."/>
            <person name="Henrissat B."/>
            <person name="Kuo A."/>
            <person name="Liang C."/>
            <person name="Lipzen A."/>
            <person name="Lutzoni F."/>
            <person name="Magnuson J."/>
            <person name="Mondo S."/>
            <person name="Nolan M."/>
            <person name="Ohm R."/>
            <person name="Pangilinan J."/>
            <person name="Park H.-J."/>
            <person name="Ramirez L."/>
            <person name="Alfaro M."/>
            <person name="Sun H."/>
            <person name="Tritt A."/>
            <person name="Yoshinaga Y."/>
            <person name="Zwiers L.-H."/>
            <person name="Turgeon B."/>
            <person name="Goodwin S."/>
            <person name="Spatafora J."/>
            <person name="Crous P."/>
            <person name="Grigoriev I."/>
        </authorList>
    </citation>
    <scope>NUCLEOTIDE SEQUENCE</scope>
    <source>
        <strain evidence="2">CBS 183.55</strain>
    </source>
</reference>